<evidence type="ECO:0000313" key="1">
    <source>
        <dbReference type="EMBL" id="HJA83395.1"/>
    </source>
</evidence>
<dbReference type="EMBL" id="DWZE01000064">
    <property type="protein sequence ID" value="HJA83395.1"/>
    <property type="molecule type" value="Genomic_DNA"/>
</dbReference>
<sequence>MKQMYFAEQTLEGDFVIVRYDNQMQYLIPLRGERYATVDEAIARARQLNEEYFAEAEGSGEKQS</sequence>
<name>A0A9D2HQ78_9BACE</name>
<accession>A0A9D2HQ78</accession>
<evidence type="ECO:0000313" key="2">
    <source>
        <dbReference type="Proteomes" id="UP000823860"/>
    </source>
</evidence>
<protein>
    <submittedName>
        <fullName evidence="1">Uncharacterized protein</fullName>
    </submittedName>
</protein>
<comment type="caution">
    <text evidence="1">The sequence shown here is derived from an EMBL/GenBank/DDBJ whole genome shotgun (WGS) entry which is preliminary data.</text>
</comment>
<reference evidence="1" key="1">
    <citation type="journal article" date="2021" name="PeerJ">
        <title>Extensive microbial diversity within the chicken gut microbiome revealed by metagenomics and culture.</title>
        <authorList>
            <person name="Gilroy R."/>
            <person name="Ravi A."/>
            <person name="Getino M."/>
            <person name="Pursley I."/>
            <person name="Horton D.L."/>
            <person name="Alikhan N.F."/>
            <person name="Baker D."/>
            <person name="Gharbi K."/>
            <person name="Hall N."/>
            <person name="Watson M."/>
            <person name="Adriaenssens E.M."/>
            <person name="Foster-Nyarko E."/>
            <person name="Jarju S."/>
            <person name="Secka A."/>
            <person name="Antonio M."/>
            <person name="Oren A."/>
            <person name="Chaudhuri R.R."/>
            <person name="La Ragione R."/>
            <person name="Hildebrand F."/>
            <person name="Pallen M.J."/>
        </authorList>
    </citation>
    <scope>NUCLEOTIDE SEQUENCE</scope>
    <source>
        <strain evidence="1">ChiHecec1B25-7008</strain>
    </source>
</reference>
<organism evidence="1 2">
    <name type="scientific">Candidatus Bacteroides intestinavium</name>
    <dbReference type="NCBI Taxonomy" id="2838469"/>
    <lineage>
        <taxon>Bacteria</taxon>
        <taxon>Pseudomonadati</taxon>
        <taxon>Bacteroidota</taxon>
        <taxon>Bacteroidia</taxon>
        <taxon>Bacteroidales</taxon>
        <taxon>Bacteroidaceae</taxon>
        <taxon>Bacteroides</taxon>
    </lineage>
</organism>
<dbReference type="AlphaFoldDB" id="A0A9D2HQ78"/>
<reference evidence="1" key="2">
    <citation type="submission" date="2021-04" db="EMBL/GenBank/DDBJ databases">
        <authorList>
            <person name="Gilroy R."/>
        </authorList>
    </citation>
    <scope>NUCLEOTIDE SEQUENCE</scope>
    <source>
        <strain evidence="1">ChiHecec1B25-7008</strain>
    </source>
</reference>
<gene>
    <name evidence="1" type="ORF">H9785_05460</name>
</gene>
<proteinExistence type="predicted"/>
<dbReference type="Proteomes" id="UP000823860">
    <property type="component" value="Unassembled WGS sequence"/>
</dbReference>